<feature type="transmembrane region" description="Helical" evidence="1">
    <location>
        <begin position="48"/>
        <end position="68"/>
    </location>
</feature>
<evidence type="ECO:0000256" key="1">
    <source>
        <dbReference type="SAM" id="Phobius"/>
    </source>
</evidence>
<accession>A0A382QPL2</accession>
<dbReference type="EMBL" id="UINC01115969">
    <property type="protein sequence ID" value="SVC87376.1"/>
    <property type="molecule type" value="Genomic_DNA"/>
</dbReference>
<keyword evidence="1" id="KW-0812">Transmembrane</keyword>
<keyword evidence="1" id="KW-0472">Membrane</keyword>
<organism evidence="2">
    <name type="scientific">marine metagenome</name>
    <dbReference type="NCBI Taxonomy" id="408172"/>
    <lineage>
        <taxon>unclassified sequences</taxon>
        <taxon>metagenomes</taxon>
        <taxon>ecological metagenomes</taxon>
    </lineage>
</organism>
<protein>
    <submittedName>
        <fullName evidence="2">Uncharacterized protein</fullName>
    </submittedName>
</protein>
<keyword evidence="1" id="KW-1133">Transmembrane helix</keyword>
<feature type="non-terminal residue" evidence="2">
    <location>
        <position position="173"/>
    </location>
</feature>
<gene>
    <name evidence="2" type="ORF">METZ01_LOCUS340230</name>
</gene>
<dbReference type="AlphaFoldDB" id="A0A382QPL2"/>
<evidence type="ECO:0000313" key="2">
    <source>
        <dbReference type="EMBL" id="SVC87376.1"/>
    </source>
</evidence>
<proteinExistence type="predicted"/>
<name>A0A382QPL2_9ZZZZ</name>
<sequence length="173" mass="19778">MKKDTSCKGRLISMIEEPLSPCHTGIFASNHVEMTTSHGNQPVHLPHFATWFFYLLAWFVGGMCFTAFSETQLTPSENLKTATSPDSTSFYLSSQVQVIHLQIHDSDLEKMKSALPKRIYVPATFRWGNQTIENVGVRYKGNSSSRPNQRHKRSFLIKFNEFDKESTFLGLQR</sequence>
<reference evidence="2" key="1">
    <citation type="submission" date="2018-05" db="EMBL/GenBank/DDBJ databases">
        <authorList>
            <person name="Lanie J.A."/>
            <person name="Ng W.-L."/>
            <person name="Kazmierczak K.M."/>
            <person name="Andrzejewski T.M."/>
            <person name="Davidsen T.M."/>
            <person name="Wayne K.J."/>
            <person name="Tettelin H."/>
            <person name="Glass J.I."/>
            <person name="Rusch D."/>
            <person name="Podicherti R."/>
            <person name="Tsui H.-C.T."/>
            <person name="Winkler M.E."/>
        </authorList>
    </citation>
    <scope>NUCLEOTIDE SEQUENCE</scope>
</reference>